<evidence type="ECO:0000256" key="1">
    <source>
        <dbReference type="SAM" id="MobiDB-lite"/>
    </source>
</evidence>
<feature type="non-terminal residue" evidence="2">
    <location>
        <position position="1"/>
    </location>
</feature>
<dbReference type="EMBL" id="HACG01014039">
    <property type="protein sequence ID" value="CEK60904.1"/>
    <property type="molecule type" value="Transcribed_RNA"/>
</dbReference>
<name>A0A0B6YX53_9EUPU</name>
<proteinExistence type="predicted"/>
<gene>
    <name evidence="2" type="primary">ORF40682</name>
</gene>
<accession>A0A0B6YX53</accession>
<feature type="region of interest" description="Disordered" evidence="1">
    <location>
        <begin position="49"/>
        <end position="81"/>
    </location>
</feature>
<feature type="compositionally biased region" description="Basic and acidic residues" evidence="1">
    <location>
        <begin position="68"/>
        <end position="81"/>
    </location>
</feature>
<organism evidence="2">
    <name type="scientific">Arion vulgaris</name>
    <dbReference type="NCBI Taxonomy" id="1028688"/>
    <lineage>
        <taxon>Eukaryota</taxon>
        <taxon>Metazoa</taxon>
        <taxon>Spiralia</taxon>
        <taxon>Lophotrochozoa</taxon>
        <taxon>Mollusca</taxon>
        <taxon>Gastropoda</taxon>
        <taxon>Heterobranchia</taxon>
        <taxon>Euthyneura</taxon>
        <taxon>Panpulmonata</taxon>
        <taxon>Eupulmonata</taxon>
        <taxon>Stylommatophora</taxon>
        <taxon>Helicina</taxon>
        <taxon>Arionoidea</taxon>
        <taxon>Arionidae</taxon>
        <taxon>Arion</taxon>
    </lineage>
</organism>
<sequence>ARQQPAPNAKYGSDRQYMQERQTAAATTQSIQYFCFLIWKDVEPIARASSTKDPHIKGTGPVFGKDLTVQRETRDASPKHI</sequence>
<reference evidence="2" key="1">
    <citation type="submission" date="2014-12" db="EMBL/GenBank/DDBJ databases">
        <title>Insight into the proteome of Arion vulgaris.</title>
        <authorList>
            <person name="Aradska J."/>
            <person name="Bulat T."/>
            <person name="Smidak R."/>
            <person name="Sarate P."/>
            <person name="Gangsoo J."/>
            <person name="Sialana F."/>
            <person name="Bilban M."/>
            <person name="Lubec G."/>
        </authorList>
    </citation>
    <scope>NUCLEOTIDE SEQUENCE</scope>
    <source>
        <tissue evidence="2">Skin</tissue>
    </source>
</reference>
<dbReference type="AlphaFoldDB" id="A0A0B6YX53"/>
<evidence type="ECO:0000313" key="2">
    <source>
        <dbReference type="EMBL" id="CEK60904.1"/>
    </source>
</evidence>
<protein>
    <submittedName>
        <fullName evidence="2">Uncharacterized protein</fullName>
    </submittedName>
</protein>